<feature type="region of interest" description="Disordered" evidence="1">
    <location>
        <begin position="250"/>
        <end position="288"/>
    </location>
</feature>
<dbReference type="Proteomes" id="UP000050741">
    <property type="component" value="Unassembled WGS sequence"/>
</dbReference>
<accession>A0A183CFA0</accession>
<evidence type="ECO:0000313" key="2">
    <source>
        <dbReference type="Proteomes" id="UP000050741"/>
    </source>
</evidence>
<reference evidence="3" key="3">
    <citation type="submission" date="2016-06" db="UniProtKB">
        <authorList>
            <consortium name="WormBaseParasite"/>
        </authorList>
    </citation>
    <scope>IDENTIFICATION</scope>
</reference>
<dbReference type="WBParaSite" id="GPLIN_001155500">
    <property type="protein sequence ID" value="GPLIN_001155500"/>
    <property type="gene ID" value="GPLIN_001155500"/>
</dbReference>
<evidence type="ECO:0000313" key="3">
    <source>
        <dbReference type="WBParaSite" id="GPLIN_001155500"/>
    </source>
</evidence>
<proteinExistence type="predicted"/>
<reference evidence="2" key="1">
    <citation type="submission" date="2013-12" db="EMBL/GenBank/DDBJ databases">
        <authorList>
            <person name="Aslett M."/>
        </authorList>
    </citation>
    <scope>NUCLEOTIDE SEQUENCE [LARGE SCALE GENOMIC DNA]</scope>
    <source>
        <strain evidence="2">Lindley</strain>
    </source>
</reference>
<keyword evidence="2" id="KW-1185">Reference proteome</keyword>
<organism evidence="2 3">
    <name type="scientific">Globodera pallida</name>
    <name type="common">Potato cyst nematode worm</name>
    <name type="synonym">Heterodera pallida</name>
    <dbReference type="NCBI Taxonomy" id="36090"/>
    <lineage>
        <taxon>Eukaryota</taxon>
        <taxon>Metazoa</taxon>
        <taxon>Ecdysozoa</taxon>
        <taxon>Nematoda</taxon>
        <taxon>Chromadorea</taxon>
        <taxon>Rhabditida</taxon>
        <taxon>Tylenchina</taxon>
        <taxon>Tylenchomorpha</taxon>
        <taxon>Tylenchoidea</taxon>
        <taxon>Heteroderidae</taxon>
        <taxon>Heteroderinae</taxon>
        <taxon>Globodera</taxon>
    </lineage>
</organism>
<dbReference type="AlphaFoldDB" id="A0A183CFA0"/>
<evidence type="ECO:0000256" key="1">
    <source>
        <dbReference type="SAM" id="MobiDB-lite"/>
    </source>
</evidence>
<protein>
    <submittedName>
        <fullName evidence="3">Clathrin assembly protein</fullName>
    </submittedName>
</protein>
<feature type="compositionally biased region" description="Polar residues" evidence="1">
    <location>
        <begin position="259"/>
        <end position="288"/>
    </location>
</feature>
<reference evidence="2" key="2">
    <citation type="submission" date="2014-05" db="EMBL/GenBank/DDBJ databases">
        <title>The genome and life-stage specific transcriptomes of Globodera pallida elucidate key aspects of plant parasitism by a cyst nematode.</title>
        <authorList>
            <person name="Cotton J.A."/>
            <person name="Lilley C.J."/>
            <person name="Jones L.M."/>
            <person name="Kikuchi T."/>
            <person name="Reid A.J."/>
            <person name="Thorpe P."/>
            <person name="Tsai I.J."/>
            <person name="Beasley H."/>
            <person name="Blok V."/>
            <person name="Cock P.J.A."/>
            <person name="Van den Akker S.E."/>
            <person name="Holroyd N."/>
            <person name="Hunt M."/>
            <person name="Mantelin S."/>
            <person name="Naghra H."/>
            <person name="Pain A."/>
            <person name="Palomares-Rius J.E."/>
            <person name="Zarowiecki M."/>
            <person name="Berriman M."/>
            <person name="Jones J.T."/>
            <person name="Urwin P.E."/>
        </authorList>
    </citation>
    <scope>NUCLEOTIDE SEQUENCE [LARGE SCALE GENOMIC DNA]</scope>
    <source>
        <strain evidence="2">Lindley</strain>
    </source>
</reference>
<feature type="region of interest" description="Disordered" evidence="1">
    <location>
        <begin position="101"/>
        <end position="140"/>
    </location>
</feature>
<feature type="compositionally biased region" description="Pro residues" evidence="1">
    <location>
        <begin position="110"/>
        <end position="122"/>
    </location>
</feature>
<sequence>MLHPSKKNRFNKHCNAVDLAAISSGPSSSGALSVLPPPSTNPFAPPASDLLCFDTPPKNAANAAAVGQMEPTNPFAIVAELNSRSAQQALPFGAASSAAPNPFLPGGASHPPPFAPQPPMAPPTVNNPFGAPSTPQAFGGVPYGGTHAQYAANSVGGGGTFWPPPAPPQQQHTAAGFGIYSQTPFSGTDGSYSTPSALQQNMEHQNRAGAGQFAPQWPVPSMNNGGTGRVNGGRELDAVSAMVGQFGVSQGGGQLQQSTAQHWHSSAQNQTPFGVYPSLSSGNPYGAA</sequence>
<name>A0A183CFA0_GLOPA</name>